<dbReference type="EC" id="6.3.3.1" evidence="4 15"/>
<evidence type="ECO:0000256" key="7">
    <source>
        <dbReference type="ARBA" id="ARBA00022598"/>
    </source>
</evidence>
<dbReference type="GO" id="GO:0046084">
    <property type="term" value="P:adenine biosynthetic process"/>
    <property type="evidence" value="ECO:0007669"/>
    <property type="project" value="TreeGrafter"/>
</dbReference>
<evidence type="ECO:0000256" key="12">
    <source>
        <dbReference type="ARBA" id="ARBA00032931"/>
    </source>
</evidence>
<proteinExistence type="inferred from homology"/>
<keyword evidence="7 15" id="KW-0436">Ligase</keyword>
<dbReference type="GO" id="GO:0005524">
    <property type="term" value="F:ATP binding"/>
    <property type="evidence" value="ECO:0007669"/>
    <property type="project" value="UniProtKB-KW"/>
</dbReference>
<dbReference type="InterPro" id="IPR010918">
    <property type="entry name" value="PurM-like_C_dom"/>
</dbReference>
<dbReference type="Gene3D" id="3.30.1330.10">
    <property type="entry name" value="PurM-like, N-terminal domain"/>
    <property type="match status" value="1"/>
</dbReference>
<dbReference type="Gene3D" id="3.90.650.10">
    <property type="entry name" value="PurM-like C-terminal domain"/>
    <property type="match status" value="1"/>
</dbReference>
<dbReference type="InterPro" id="IPR016188">
    <property type="entry name" value="PurM-like_N"/>
</dbReference>
<feature type="domain" description="PurM-like C-terminal" evidence="17">
    <location>
        <begin position="174"/>
        <end position="335"/>
    </location>
</feature>
<dbReference type="Pfam" id="PF00586">
    <property type="entry name" value="AIRS"/>
    <property type="match status" value="1"/>
</dbReference>
<keyword evidence="6 15" id="KW-0963">Cytoplasm</keyword>
<dbReference type="FunFam" id="3.90.650.10:FF:000011">
    <property type="entry name" value="Phosphoribosylformylglycinamidine cyclo-ligase"/>
    <property type="match status" value="1"/>
</dbReference>
<evidence type="ECO:0000313" key="18">
    <source>
        <dbReference type="EMBL" id="PIP19941.1"/>
    </source>
</evidence>
<organism evidence="18 19">
    <name type="scientific">Candidatus Sherwoodlollariibacterium unditelluris</name>
    <dbReference type="NCBI Taxonomy" id="1974757"/>
    <lineage>
        <taxon>Bacteria</taxon>
        <taxon>Pseudomonadati</taxon>
        <taxon>Candidatus Omnitrophota</taxon>
        <taxon>Candidatus Sherwoodlollariibacterium</taxon>
    </lineage>
</organism>
<evidence type="ECO:0000256" key="4">
    <source>
        <dbReference type="ARBA" id="ARBA00013047"/>
    </source>
</evidence>
<evidence type="ECO:0000259" key="17">
    <source>
        <dbReference type="Pfam" id="PF02769"/>
    </source>
</evidence>
<dbReference type="GO" id="GO:0004637">
    <property type="term" value="F:phosphoribosylamine-glycine ligase activity"/>
    <property type="evidence" value="ECO:0007669"/>
    <property type="project" value="TreeGrafter"/>
</dbReference>
<dbReference type="GO" id="GO:0005829">
    <property type="term" value="C:cytosol"/>
    <property type="evidence" value="ECO:0007669"/>
    <property type="project" value="TreeGrafter"/>
</dbReference>
<keyword evidence="10 15" id="KW-0067">ATP-binding</keyword>
<evidence type="ECO:0000256" key="3">
    <source>
        <dbReference type="ARBA" id="ARBA00010280"/>
    </source>
</evidence>
<dbReference type="GO" id="GO:0004641">
    <property type="term" value="F:phosphoribosylformylglycinamidine cyclo-ligase activity"/>
    <property type="evidence" value="ECO:0007669"/>
    <property type="project" value="UniProtKB-UniRule"/>
</dbReference>
<dbReference type="Proteomes" id="UP000231292">
    <property type="component" value="Unassembled WGS sequence"/>
</dbReference>
<gene>
    <name evidence="15" type="primary">purM</name>
    <name evidence="18" type="ORF">COX41_00385</name>
</gene>
<evidence type="ECO:0000256" key="1">
    <source>
        <dbReference type="ARBA" id="ARBA00004496"/>
    </source>
</evidence>
<evidence type="ECO:0000256" key="11">
    <source>
        <dbReference type="ARBA" id="ARBA00031908"/>
    </source>
</evidence>
<evidence type="ECO:0000256" key="5">
    <source>
        <dbReference type="ARBA" id="ARBA00020367"/>
    </source>
</evidence>
<dbReference type="NCBIfam" id="TIGR00878">
    <property type="entry name" value="purM"/>
    <property type="match status" value="1"/>
</dbReference>
<protein>
    <recommendedName>
        <fullName evidence="5 15">Phosphoribosylformylglycinamidine cyclo-ligase</fullName>
        <ecNumber evidence="4 15">6.3.3.1</ecNumber>
    </recommendedName>
    <alternativeName>
        <fullName evidence="12 15">AIR synthase</fullName>
    </alternativeName>
    <alternativeName>
        <fullName evidence="13 15">AIRS</fullName>
    </alternativeName>
    <alternativeName>
        <fullName evidence="11 15">Phosphoribosyl-aminoimidazole synthetase</fullName>
    </alternativeName>
</protein>
<dbReference type="GO" id="GO:0006189">
    <property type="term" value="P:'de novo' IMP biosynthetic process"/>
    <property type="evidence" value="ECO:0007669"/>
    <property type="project" value="UniProtKB-UniRule"/>
</dbReference>
<accession>A0A2G9YN63</accession>
<dbReference type="InterPro" id="IPR036921">
    <property type="entry name" value="PurM-like_N_sf"/>
</dbReference>
<comment type="similarity">
    <text evidence="3 15">Belongs to the AIR synthase family.</text>
</comment>
<feature type="domain" description="PurM-like N-terminal" evidence="16">
    <location>
        <begin position="57"/>
        <end position="162"/>
    </location>
</feature>
<evidence type="ECO:0000256" key="6">
    <source>
        <dbReference type="ARBA" id="ARBA00022490"/>
    </source>
</evidence>
<dbReference type="AlphaFoldDB" id="A0A2G9YN63"/>
<dbReference type="Pfam" id="PF02769">
    <property type="entry name" value="AIRS_C"/>
    <property type="match status" value="1"/>
</dbReference>
<evidence type="ECO:0000256" key="9">
    <source>
        <dbReference type="ARBA" id="ARBA00022755"/>
    </source>
</evidence>
<dbReference type="PANTHER" id="PTHR10520">
    <property type="entry name" value="TRIFUNCTIONAL PURINE BIOSYNTHETIC PROTEIN ADENOSINE-3-RELATED"/>
    <property type="match status" value="1"/>
</dbReference>
<dbReference type="SUPFAM" id="SSF56042">
    <property type="entry name" value="PurM C-terminal domain-like"/>
    <property type="match status" value="1"/>
</dbReference>
<evidence type="ECO:0000313" key="19">
    <source>
        <dbReference type="Proteomes" id="UP000231292"/>
    </source>
</evidence>
<keyword evidence="8 15" id="KW-0547">Nucleotide-binding</keyword>
<name>A0A2G9YN63_9BACT</name>
<evidence type="ECO:0000256" key="2">
    <source>
        <dbReference type="ARBA" id="ARBA00004686"/>
    </source>
</evidence>
<evidence type="ECO:0000256" key="8">
    <source>
        <dbReference type="ARBA" id="ARBA00022741"/>
    </source>
</evidence>
<dbReference type="PANTHER" id="PTHR10520:SF12">
    <property type="entry name" value="TRIFUNCTIONAL PURINE BIOSYNTHETIC PROTEIN ADENOSINE-3"/>
    <property type="match status" value="1"/>
</dbReference>
<dbReference type="SUPFAM" id="SSF55326">
    <property type="entry name" value="PurM N-terminal domain-like"/>
    <property type="match status" value="1"/>
</dbReference>
<dbReference type="CDD" id="cd02196">
    <property type="entry name" value="PurM"/>
    <property type="match status" value="1"/>
</dbReference>
<dbReference type="FunFam" id="3.30.1330.10:FF:000001">
    <property type="entry name" value="Phosphoribosylformylglycinamidine cyclo-ligase"/>
    <property type="match status" value="1"/>
</dbReference>
<keyword evidence="9 15" id="KW-0658">Purine biosynthesis</keyword>
<reference evidence="18 19" key="1">
    <citation type="submission" date="2017-09" db="EMBL/GenBank/DDBJ databases">
        <title>Depth-based differentiation of microbial function through sediment-hosted aquifers and enrichment of novel symbionts in the deep terrestrial subsurface.</title>
        <authorList>
            <person name="Probst A.J."/>
            <person name="Ladd B."/>
            <person name="Jarett J.K."/>
            <person name="Geller-Mcgrath D.E."/>
            <person name="Sieber C.M."/>
            <person name="Emerson J.B."/>
            <person name="Anantharaman K."/>
            <person name="Thomas B.C."/>
            <person name="Malmstrom R."/>
            <person name="Stieglmeier M."/>
            <person name="Klingl A."/>
            <person name="Woyke T."/>
            <person name="Ryan C.M."/>
            <person name="Banfield J.F."/>
        </authorList>
    </citation>
    <scope>NUCLEOTIDE SEQUENCE [LARGE SCALE GENOMIC DNA]</scope>
    <source>
        <strain evidence="18">CG23_combo_of_CG06-09_8_20_14_all_41_10</strain>
    </source>
</reference>
<evidence type="ECO:0000256" key="13">
    <source>
        <dbReference type="ARBA" id="ARBA00033093"/>
    </source>
</evidence>
<dbReference type="InterPro" id="IPR036676">
    <property type="entry name" value="PurM-like_C_sf"/>
</dbReference>
<comment type="caution">
    <text evidence="18">The sequence shown here is derived from an EMBL/GenBank/DDBJ whole genome shotgun (WGS) entry which is preliminary data.</text>
</comment>
<comment type="subcellular location">
    <subcellularLocation>
        <location evidence="1 15">Cytoplasm</location>
    </subcellularLocation>
</comment>
<sequence length="339" mass="37314">MRRITYKKSGVDIFTASAFKAKLKPLVRKSFREEVLKDIGGFGSFFKLDKNKYKEPVLVSSSDGVGTKLKIAQLANKHDTVGIDAVAMNVNDILCTGAEPLFFLDYIAFSKAKETVLIDVVKGINAGCRQSGCSLIGGETAQMPGMYRSGEYDIAGFCVGIVERKNIIDGSQIRPGDLVIGLESSGIHSNGYSLVRKVFSQNEIKRMSKELLISTRIYVKPVLALLANSRTRGLANDITGIAHITGGAFYDKIARILPRNVNARLDKSSWVVPKIFRLIQNKGNIKDKEMYHTFNMGIGMVLIVEPNSAKAIIAKLAELKLKSWIIGEVIKGKREVQII</sequence>
<dbReference type="HAMAP" id="MF_00741">
    <property type="entry name" value="AIRS"/>
    <property type="match status" value="1"/>
</dbReference>
<evidence type="ECO:0000256" key="14">
    <source>
        <dbReference type="ARBA" id="ARBA00049057"/>
    </source>
</evidence>
<evidence type="ECO:0000259" key="16">
    <source>
        <dbReference type="Pfam" id="PF00586"/>
    </source>
</evidence>
<dbReference type="UniPathway" id="UPA00074">
    <property type="reaction ID" value="UER00129"/>
</dbReference>
<dbReference type="InterPro" id="IPR004733">
    <property type="entry name" value="PurM_cligase"/>
</dbReference>
<evidence type="ECO:0000256" key="15">
    <source>
        <dbReference type="HAMAP-Rule" id="MF_00741"/>
    </source>
</evidence>
<dbReference type="EMBL" id="PCRK01000006">
    <property type="protein sequence ID" value="PIP19941.1"/>
    <property type="molecule type" value="Genomic_DNA"/>
</dbReference>
<comment type="catalytic activity">
    <reaction evidence="14 15">
        <text>2-formamido-N(1)-(5-O-phospho-beta-D-ribosyl)acetamidine + ATP = 5-amino-1-(5-phospho-beta-D-ribosyl)imidazole + ADP + phosphate + H(+)</text>
        <dbReference type="Rhea" id="RHEA:23032"/>
        <dbReference type="ChEBI" id="CHEBI:15378"/>
        <dbReference type="ChEBI" id="CHEBI:30616"/>
        <dbReference type="ChEBI" id="CHEBI:43474"/>
        <dbReference type="ChEBI" id="CHEBI:137981"/>
        <dbReference type="ChEBI" id="CHEBI:147287"/>
        <dbReference type="ChEBI" id="CHEBI:456216"/>
        <dbReference type="EC" id="6.3.3.1"/>
    </reaction>
</comment>
<comment type="pathway">
    <text evidence="2 15">Purine metabolism; IMP biosynthesis via de novo pathway; 5-amino-1-(5-phospho-D-ribosyl)imidazole from N(2)-formyl-N(1)-(5-phospho-D-ribosyl)glycinamide: step 2/2.</text>
</comment>
<evidence type="ECO:0000256" key="10">
    <source>
        <dbReference type="ARBA" id="ARBA00022840"/>
    </source>
</evidence>